<evidence type="ECO:0000313" key="1">
    <source>
        <dbReference type="EMBL" id="KKL21080.1"/>
    </source>
</evidence>
<sequence>MDRTIKNTDSLPVRFRKTVEAKDFPTNPDYNEDFSRAYHEAGHLYFHLFFDIWFEYVTLIKDGNSEAAVHHQGFEPWTDTAYQAVALTGLS</sequence>
<name>A0A0F9BH01_9ZZZZ</name>
<organism evidence="1">
    <name type="scientific">marine sediment metagenome</name>
    <dbReference type="NCBI Taxonomy" id="412755"/>
    <lineage>
        <taxon>unclassified sequences</taxon>
        <taxon>metagenomes</taxon>
        <taxon>ecological metagenomes</taxon>
    </lineage>
</organism>
<protein>
    <submittedName>
        <fullName evidence="1">Uncharacterized protein</fullName>
    </submittedName>
</protein>
<accession>A0A0F9BH01</accession>
<proteinExistence type="predicted"/>
<dbReference type="EMBL" id="LAZR01037861">
    <property type="protein sequence ID" value="KKL21080.1"/>
    <property type="molecule type" value="Genomic_DNA"/>
</dbReference>
<dbReference type="AlphaFoldDB" id="A0A0F9BH01"/>
<gene>
    <name evidence="1" type="ORF">LCGC14_2449040</name>
</gene>
<comment type="caution">
    <text evidence="1">The sequence shown here is derived from an EMBL/GenBank/DDBJ whole genome shotgun (WGS) entry which is preliminary data.</text>
</comment>
<reference evidence="1" key="1">
    <citation type="journal article" date="2015" name="Nature">
        <title>Complex archaea that bridge the gap between prokaryotes and eukaryotes.</title>
        <authorList>
            <person name="Spang A."/>
            <person name="Saw J.H."/>
            <person name="Jorgensen S.L."/>
            <person name="Zaremba-Niedzwiedzka K."/>
            <person name="Martijn J."/>
            <person name="Lind A.E."/>
            <person name="van Eijk R."/>
            <person name="Schleper C."/>
            <person name="Guy L."/>
            <person name="Ettema T.J."/>
        </authorList>
    </citation>
    <scope>NUCLEOTIDE SEQUENCE</scope>
</reference>